<feature type="non-terminal residue" evidence="2">
    <location>
        <position position="1"/>
    </location>
</feature>
<comment type="caution">
    <text evidence="2">The sequence shown here is derived from an EMBL/GenBank/DDBJ whole genome shotgun (WGS) entry which is preliminary data.</text>
</comment>
<dbReference type="OrthoDB" id="21418at2759"/>
<evidence type="ECO:0000313" key="3">
    <source>
        <dbReference type="Proteomes" id="UP000759537"/>
    </source>
</evidence>
<evidence type="ECO:0000313" key="2">
    <source>
        <dbReference type="EMBL" id="KAF8473039.1"/>
    </source>
</evidence>
<feature type="region of interest" description="Disordered" evidence="1">
    <location>
        <begin position="45"/>
        <end position="103"/>
    </location>
</feature>
<dbReference type="Proteomes" id="UP000759537">
    <property type="component" value="Unassembled WGS sequence"/>
</dbReference>
<dbReference type="EMBL" id="WHVB01000019">
    <property type="protein sequence ID" value="KAF8473039.1"/>
    <property type="molecule type" value="Genomic_DNA"/>
</dbReference>
<protein>
    <submittedName>
        <fullName evidence="2">Uncharacterized protein</fullName>
    </submittedName>
</protein>
<evidence type="ECO:0000256" key="1">
    <source>
        <dbReference type="SAM" id="MobiDB-lite"/>
    </source>
</evidence>
<reference evidence="2" key="1">
    <citation type="submission" date="2019-10" db="EMBL/GenBank/DDBJ databases">
        <authorList>
            <consortium name="DOE Joint Genome Institute"/>
            <person name="Kuo A."/>
            <person name="Miyauchi S."/>
            <person name="Kiss E."/>
            <person name="Drula E."/>
            <person name="Kohler A."/>
            <person name="Sanchez-Garcia M."/>
            <person name="Andreopoulos B."/>
            <person name="Barry K.W."/>
            <person name="Bonito G."/>
            <person name="Buee M."/>
            <person name="Carver A."/>
            <person name="Chen C."/>
            <person name="Cichocki N."/>
            <person name="Clum A."/>
            <person name="Culley D."/>
            <person name="Crous P.W."/>
            <person name="Fauchery L."/>
            <person name="Girlanda M."/>
            <person name="Hayes R."/>
            <person name="Keri Z."/>
            <person name="LaButti K."/>
            <person name="Lipzen A."/>
            <person name="Lombard V."/>
            <person name="Magnuson J."/>
            <person name="Maillard F."/>
            <person name="Morin E."/>
            <person name="Murat C."/>
            <person name="Nolan M."/>
            <person name="Ohm R."/>
            <person name="Pangilinan J."/>
            <person name="Pereira M."/>
            <person name="Perotto S."/>
            <person name="Peter M."/>
            <person name="Riley R."/>
            <person name="Sitrit Y."/>
            <person name="Stielow B."/>
            <person name="Szollosi G."/>
            <person name="Zifcakova L."/>
            <person name="Stursova M."/>
            <person name="Spatafora J.W."/>
            <person name="Tedersoo L."/>
            <person name="Vaario L.-M."/>
            <person name="Yamada A."/>
            <person name="Yan M."/>
            <person name="Wang P."/>
            <person name="Xu J."/>
            <person name="Bruns T."/>
            <person name="Baldrian P."/>
            <person name="Vilgalys R."/>
            <person name="Henrissat B."/>
            <person name="Grigoriev I.V."/>
            <person name="Hibbett D."/>
            <person name="Nagy L.G."/>
            <person name="Martin F.M."/>
        </authorList>
    </citation>
    <scope>NUCLEOTIDE SEQUENCE</scope>
    <source>
        <strain evidence="2">Prilba</strain>
    </source>
</reference>
<name>A0A9P5MR26_9AGAM</name>
<dbReference type="AlphaFoldDB" id="A0A9P5MR26"/>
<keyword evidence="3" id="KW-1185">Reference proteome</keyword>
<organism evidence="2 3">
    <name type="scientific">Russula ochroleuca</name>
    <dbReference type="NCBI Taxonomy" id="152965"/>
    <lineage>
        <taxon>Eukaryota</taxon>
        <taxon>Fungi</taxon>
        <taxon>Dikarya</taxon>
        <taxon>Basidiomycota</taxon>
        <taxon>Agaricomycotina</taxon>
        <taxon>Agaricomycetes</taxon>
        <taxon>Russulales</taxon>
        <taxon>Russulaceae</taxon>
        <taxon>Russula</taxon>
    </lineage>
</organism>
<gene>
    <name evidence="2" type="ORF">DFH94DRAFT_765515</name>
</gene>
<proteinExistence type="predicted"/>
<sequence length="103" mass="10814">AYNSGYAAACADLLQVILQSVSDSETPPSIGRVMDWVDARLEAIRAGEEDEDEESAASKKEEEGQTAGSRLALACCPGPHIRGPAPPPGPACARSRPQRTNPP</sequence>
<accession>A0A9P5MR26</accession>
<reference evidence="2" key="2">
    <citation type="journal article" date="2020" name="Nat. Commun.">
        <title>Large-scale genome sequencing of mycorrhizal fungi provides insights into the early evolution of symbiotic traits.</title>
        <authorList>
            <person name="Miyauchi S."/>
            <person name="Kiss E."/>
            <person name="Kuo A."/>
            <person name="Drula E."/>
            <person name="Kohler A."/>
            <person name="Sanchez-Garcia M."/>
            <person name="Morin E."/>
            <person name="Andreopoulos B."/>
            <person name="Barry K.W."/>
            <person name="Bonito G."/>
            <person name="Buee M."/>
            <person name="Carver A."/>
            <person name="Chen C."/>
            <person name="Cichocki N."/>
            <person name="Clum A."/>
            <person name="Culley D."/>
            <person name="Crous P.W."/>
            <person name="Fauchery L."/>
            <person name="Girlanda M."/>
            <person name="Hayes R.D."/>
            <person name="Keri Z."/>
            <person name="LaButti K."/>
            <person name="Lipzen A."/>
            <person name="Lombard V."/>
            <person name="Magnuson J."/>
            <person name="Maillard F."/>
            <person name="Murat C."/>
            <person name="Nolan M."/>
            <person name="Ohm R.A."/>
            <person name="Pangilinan J."/>
            <person name="Pereira M.F."/>
            <person name="Perotto S."/>
            <person name="Peter M."/>
            <person name="Pfister S."/>
            <person name="Riley R."/>
            <person name="Sitrit Y."/>
            <person name="Stielow J.B."/>
            <person name="Szollosi G."/>
            <person name="Zifcakova L."/>
            <person name="Stursova M."/>
            <person name="Spatafora J.W."/>
            <person name="Tedersoo L."/>
            <person name="Vaario L.M."/>
            <person name="Yamada A."/>
            <person name="Yan M."/>
            <person name="Wang P."/>
            <person name="Xu J."/>
            <person name="Bruns T."/>
            <person name="Baldrian P."/>
            <person name="Vilgalys R."/>
            <person name="Dunand C."/>
            <person name="Henrissat B."/>
            <person name="Grigoriev I.V."/>
            <person name="Hibbett D."/>
            <person name="Nagy L.G."/>
            <person name="Martin F.M."/>
        </authorList>
    </citation>
    <scope>NUCLEOTIDE SEQUENCE</scope>
    <source>
        <strain evidence="2">Prilba</strain>
    </source>
</reference>